<protein>
    <recommendedName>
        <fullName evidence="4">DUF4234 domain-containing protein</fullName>
    </recommendedName>
</protein>
<evidence type="ECO:0000256" key="1">
    <source>
        <dbReference type="SAM" id="Phobius"/>
    </source>
</evidence>
<evidence type="ECO:0008006" key="4">
    <source>
        <dbReference type="Google" id="ProtNLM"/>
    </source>
</evidence>
<feature type="transmembrane region" description="Helical" evidence="1">
    <location>
        <begin position="41"/>
        <end position="62"/>
    </location>
</feature>
<accession>A0ABV8CJS8</accession>
<feature type="transmembrane region" description="Helical" evidence="1">
    <location>
        <begin position="6"/>
        <end position="29"/>
    </location>
</feature>
<keyword evidence="1" id="KW-0812">Transmembrane</keyword>
<dbReference type="Proteomes" id="UP001595692">
    <property type="component" value="Unassembled WGS sequence"/>
</dbReference>
<proteinExistence type="predicted"/>
<keyword evidence="1" id="KW-1133">Transmembrane helix</keyword>
<gene>
    <name evidence="2" type="ORF">ACFOSS_02045</name>
</gene>
<evidence type="ECO:0000313" key="2">
    <source>
        <dbReference type="EMBL" id="MFC3912245.1"/>
    </source>
</evidence>
<comment type="caution">
    <text evidence="2">The sequence shown here is derived from an EMBL/GenBank/DDBJ whole genome shotgun (WGS) entry which is preliminary data.</text>
</comment>
<feature type="transmembrane region" description="Helical" evidence="1">
    <location>
        <begin position="74"/>
        <end position="94"/>
    </location>
</feature>
<sequence>MMSRKGLWLATVLLLTVVGYLLLWHGAVYLESAQRAGITDIIASSEVVVGSLLLWPVVGYGWITQWLTGQSGHIGLWLLVGLQSGGYLALYFLFQRWRSARP</sequence>
<dbReference type="EMBL" id="JBHSAF010000001">
    <property type="protein sequence ID" value="MFC3912245.1"/>
    <property type="molecule type" value="Genomic_DNA"/>
</dbReference>
<name>A0ABV8CJS8_9GAMM</name>
<keyword evidence="3" id="KW-1185">Reference proteome</keyword>
<organism evidence="2 3">
    <name type="scientific">Pseudaeromonas sharmana</name>
    <dbReference type="NCBI Taxonomy" id="328412"/>
    <lineage>
        <taxon>Bacteria</taxon>
        <taxon>Pseudomonadati</taxon>
        <taxon>Pseudomonadota</taxon>
        <taxon>Gammaproteobacteria</taxon>
        <taxon>Aeromonadales</taxon>
        <taxon>Aeromonadaceae</taxon>
        <taxon>Pseudaeromonas</taxon>
    </lineage>
</organism>
<keyword evidence="1" id="KW-0472">Membrane</keyword>
<reference evidence="3" key="1">
    <citation type="journal article" date="2019" name="Int. J. Syst. Evol. Microbiol.">
        <title>The Global Catalogue of Microorganisms (GCM) 10K type strain sequencing project: providing services to taxonomists for standard genome sequencing and annotation.</title>
        <authorList>
            <consortium name="The Broad Institute Genomics Platform"/>
            <consortium name="The Broad Institute Genome Sequencing Center for Infectious Disease"/>
            <person name="Wu L."/>
            <person name="Ma J."/>
        </authorList>
    </citation>
    <scope>NUCLEOTIDE SEQUENCE [LARGE SCALE GENOMIC DNA]</scope>
    <source>
        <strain evidence="3">CCUG 54939</strain>
    </source>
</reference>
<evidence type="ECO:0000313" key="3">
    <source>
        <dbReference type="Proteomes" id="UP001595692"/>
    </source>
</evidence>